<accession>A0A1D8UYB4</accession>
<organism evidence="2 3">
    <name type="scientific">Kozakia baliensis</name>
    <dbReference type="NCBI Taxonomy" id="153496"/>
    <lineage>
        <taxon>Bacteria</taxon>
        <taxon>Pseudomonadati</taxon>
        <taxon>Pseudomonadota</taxon>
        <taxon>Alphaproteobacteria</taxon>
        <taxon>Acetobacterales</taxon>
        <taxon>Acetobacteraceae</taxon>
        <taxon>Kozakia</taxon>
    </lineage>
</organism>
<evidence type="ECO:0000313" key="2">
    <source>
        <dbReference type="EMBL" id="AOX18614.1"/>
    </source>
</evidence>
<dbReference type="Proteomes" id="UP000179145">
    <property type="component" value="Plasmid pKB14400_1"/>
</dbReference>
<dbReference type="KEGG" id="kba:A0U89_14980"/>
<name>A0A1D8UYB4_9PROT</name>
<protein>
    <submittedName>
        <fullName evidence="2">Uncharacterized protein</fullName>
    </submittedName>
</protein>
<dbReference type="Proteomes" id="UP000179145">
    <property type="component" value="Plasmid pKB14400_2"/>
</dbReference>
<dbReference type="OrthoDB" id="7280258at2"/>
<evidence type="ECO:0000313" key="3">
    <source>
        <dbReference type="Proteomes" id="UP000179145"/>
    </source>
</evidence>
<dbReference type="EMBL" id="CP014675">
    <property type="protein sequence ID" value="AOX18578.1"/>
    <property type="molecule type" value="Genomic_DNA"/>
</dbReference>
<dbReference type="RefSeq" id="WP_070404043.1">
    <property type="nucleotide sequence ID" value="NZ_BJVW01000070.1"/>
</dbReference>
<keyword evidence="3" id="KW-1185">Reference proteome</keyword>
<proteinExistence type="predicted"/>
<dbReference type="KEGG" id="kba:A0U89_14925"/>
<reference evidence="2" key="2">
    <citation type="submission" date="2016-03" db="EMBL/GenBank/DDBJ databases">
        <authorList>
            <person name="Ploux O."/>
        </authorList>
    </citation>
    <scope>NUCLEOTIDE SEQUENCE</scope>
    <source>
        <strain evidence="2">DSM 14400</strain>
        <plasmid evidence="1">pKB14400_1</plasmid>
        <plasmid evidence="2">pKB14400_2</plasmid>
    </source>
</reference>
<gene>
    <name evidence="1" type="ORF">A0U89_14925</name>
    <name evidence="2" type="ORF">A0U89_14980</name>
</gene>
<keyword evidence="2" id="KW-0614">Plasmid</keyword>
<evidence type="ECO:0000313" key="1">
    <source>
        <dbReference type="EMBL" id="AOX18578.1"/>
    </source>
</evidence>
<geneLocation type="plasmid" evidence="3">
    <name>pkb14400_1</name>
</geneLocation>
<geneLocation type="plasmid" evidence="1">
    <name>pKB14400_1</name>
</geneLocation>
<geneLocation type="plasmid" evidence="3">
    <name>pkb14400_2</name>
</geneLocation>
<sequence length="87" mass="9923">MSYEQLADREWAREAGRCNPDSARVLSDRDVWYPNPFYAGPRVPHPEDAAAPDFIEEYGIEAWRAHVSRPAPVPPADDIDWDALIPF</sequence>
<dbReference type="EMBL" id="CP014676">
    <property type="protein sequence ID" value="AOX18614.1"/>
    <property type="molecule type" value="Genomic_DNA"/>
</dbReference>
<geneLocation type="plasmid" evidence="2">
    <name>pKB14400_2</name>
</geneLocation>
<reference evidence="2 3" key="1">
    <citation type="journal article" date="2016" name="Microb. Cell Fact.">
        <title>Dissection of exopolysaccharide biosynthesis in Kozakia baliensis.</title>
        <authorList>
            <person name="Brandt J.U."/>
            <person name="Jakob F."/>
            <person name="Behr J."/>
            <person name="Geissler A.J."/>
            <person name="Vogel R.F."/>
        </authorList>
    </citation>
    <scope>NUCLEOTIDE SEQUENCE [LARGE SCALE GENOMIC DNA]</scope>
    <source>
        <strain evidence="2 3">DSM 14400</strain>
        <plasmid evidence="1">pKB14400_1</plasmid>
        <plasmid evidence="2">pKB14400_2</plasmid>
        <plasmid evidence="3">Plasmid pkb14400_1</plasmid>
        <plasmid evidence="3">Plasmid pkb14400_2</plasmid>
    </source>
</reference>
<dbReference type="AlphaFoldDB" id="A0A1D8UYB4"/>